<feature type="chain" id="PRO_5021392098" evidence="1">
    <location>
        <begin position="22"/>
        <end position="497"/>
    </location>
</feature>
<dbReference type="Gene3D" id="2.120.10.30">
    <property type="entry name" value="TolB, C-terminal domain"/>
    <property type="match status" value="1"/>
</dbReference>
<dbReference type="InterPro" id="IPR011041">
    <property type="entry name" value="Quinoprot_gluc/sorb_DH_b-prop"/>
</dbReference>
<sequence length="497" mass="51886">MFRRFLFASASLVLLAGCSGGGGSTPAPTPTPAPTNQPPRITSAASVSVLENEALSYQLTASDPEGSALTQSLGGEDAARFLLSGSGQLTFRELPDFEAPLDSNRDNIYNIRLTVSDGTSSTNLDLAVTVVDQADTIQLTRVASGFSDITAVSPAPPFGDLLIGQKAGQVYHLNGGNGAKSLLFTVDEIATDGERGLRGIAAAGDYVSQGQFFVSYIHRSGQLWVRRYQPDGLGGYVGWSTPTVAVPLEGSRNLGGSITYGEMSYLYVFVGDGERASNAQDLHNRSGKILRLAKNPDPYAGVTPVYFIAAPGNPYNGSNGDPYVIASGLRNPSGAFLSDLADGSMVFADQGSGTSDEINILRITQDIAGNFGWPYLEGSTVIASGGPSGSIGPVAELQRAASGRSIQGIVGGSIYTGTQASLRDHYLFADPVGGGVWSVPKSRLVVGESLKLDRIQHRAADLKPDVGTVGRIVAITRSASGVLFLADSAGQVFRIEP</sequence>
<evidence type="ECO:0000313" key="4">
    <source>
        <dbReference type="Proteomes" id="UP000319897"/>
    </source>
</evidence>
<dbReference type="Pfam" id="PF07995">
    <property type="entry name" value="GSDH"/>
    <property type="match status" value="1"/>
</dbReference>
<dbReference type="InterPro" id="IPR011042">
    <property type="entry name" value="6-blade_b-propeller_TolB-like"/>
</dbReference>
<feature type="signal peptide" evidence="1">
    <location>
        <begin position="1"/>
        <end position="21"/>
    </location>
</feature>
<dbReference type="PROSITE" id="PS50268">
    <property type="entry name" value="CADHERIN_2"/>
    <property type="match status" value="1"/>
</dbReference>
<accession>A0A501XVX5</accession>
<dbReference type="EMBL" id="VFSU01000009">
    <property type="protein sequence ID" value="TPE64609.1"/>
    <property type="molecule type" value="Genomic_DNA"/>
</dbReference>
<dbReference type="Proteomes" id="UP000319897">
    <property type="component" value="Unassembled WGS sequence"/>
</dbReference>
<dbReference type="OrthoDB" id="9773411at2"/>
<evidence type="ECO:0000313" key="3">
    <source>
        <dbReference type="EMBL" id="TPE64609.1"/>
    </source>
</evidence>
<proteinExistence type="predicted"/>
<dbReference type="Gene3D" id="2.60.40.60">
    <property type="entry name" value="Cadherins"/>
    <property type="match status" value="1"/>
</dbReference>
<protein>
    <submittedName>
        <fullName evidence="3">PQQ-dependent sugar dehydrogenase</fullName>
    </submittedName>
</protein>
<dbReference type="Pfam" id="PF17963">
    <property type="entry name" value="Big_9"/>
    <property type="match status" value="1"/>
</dbReference>
<dbReference type="GO" id="GO:0007156">
    <property type="term" value="P:homophilic cell adhesion via plasma membrane adhesion molecules"/>
    <property type="evidence" value="ECO:0007669"/>
    <property type="project" value="InterPro"/>
</dbReference>
<dbReference type="InterPro" id="IPR002126">
    <property type="entry name" value="Cadherin-like_dom"/>
</dbReference>
<dbReference type="PROSITE" id="PS51257">
    <property type="entry name" value="PROKAR_LIPOPROTEIN"/>
    <property type="match status" value="1"/>
</dbReference>
<dbReference type="SUPFAM" id="SSF50952">
    <property type="entry name" value="Soluble quinoprotein glucose dehydrogenase"/>
    <property type="match status" value="1"/>
</dbReference>
<reference evidence="3 4" key="1">
    <citation type="submission" date="2019-06" db="EMBL/GenBank/DDBJ databases">
        <authorList>
            <person name="Lee I."/>
            <person name="Jang G.I."/>
            <person name="Hwang C.Y."/>
        </authorList>
    </citation>
    <scope>NUCLEOTIDE SEQUENCE [LARGE SCALE GENOMIC DNA]</scope>
    <source>
        <strain evidence="3 4">PAMC 28131</strain>
    </source>
</reference>
<keyword evidence="1" id="KW-0732">Signal</keyword>
<dbReference type="PANTHER" id="PTHR19328:SF13">
    <property type="entry name" value="HIPL1 PROTEIN"/>
    <property type="match status" value="1"/>
</dbReference>
<feature type="domain" description="Cadherin" evidence="2">
    <location>
        <begin position="41"/>
        <end position="158"/>
    </location>
</feature>
<dbReference type="GO" id="GO:0016020">
    <property type="term" value="C:membrane"/>
    <property type="evidence" value="ECO:0007669"/>
    <property type="project" value="InterPro"/>
</dbReference>
<evidence type="ECO:0000256" key="1">
    <source>
        <dbReference type="SAM" id="SignalP"/>
    </source>
</evidence>
<evidence type="ECO:0000259" key="2">
    <source>
        <dbReference type="PROSITE" id="PS50268"/>
    </source>
</evidence>
<gene>
    <name evidence="3" type="ORF">FJQ54_01005</name>
</gene>
<dbReference type="AlphaFoldDB" id="A0A501XVX5"/>
<organism evidence="3 4">
    <name type="scientific">Sandaracinobacter neustonicus</name>
    <dbReference type="NCBI Taxonomy" id="1715348"/>
    <lineage>
        <taxon>Bacteria</taxon>
        <taxon>Pseudomonadati</taxon>
        <taxon>Pseudomonadota</taxon>
        <taxon>Alphaproteobacteria</taxon>
        <taxon>Sphingomonadales</taxon>
        <taxon>Sphingosinicellaceae</taxon>
        <taxon>Sandaracinobacter</taxon>
    </lineage>
</organism>
<dbReference type="RefSeq" id="WP_140926456.1">
    <property type="nucleotide sequence ID" value="NZ_VFSU01000009.1"/>
</dbReference>
<dbReference type="SUPFAM" id="SSF49313">
    <property type="entry name" value="Cadherin-like"/>
    <property type="match status" value="1"/>
</dbReference>
<dbReference type="InterPro" id="IPR015919">
    <property type="entry name" value="Cadherin-like_sf"/>
</dbReference>
<name>A0A501XVX5_9SPHN</name>
<keyword evidence="4" id="KW-1185">Reference proteome</keyword>
<comment type="caution">
    <text evidence="3">The sequence shown here is derived from an EMBL/GenBank/DDBJ whole genome shotgun (WGS) entry which is preliminary data.</text>
</comment>
<dbReference type="PANTHER" id="PTHR19328">
    <property type="entry name" value="HEDGEHOG-INTERACTING PROTEIN"/>
    <property type="match status" value="1"/>
</dbReference>
<dbReference type="InterPro" id="IPR012938">
    <property type="entry name" value="Glc/Sorbosone_DH"/>
</dbReference>
<dbReference type="GO" id="GO:0005509">
    <property type="term" value="F:calcium ion binding"/>
    <property type="evidence" value="ECO:0007669"/>
    <property type="project" value="InterPro"/>
</dbReference>